<protein>
    <recommendedName>
        <fullName evidence="1">ParB-like N-terminal domain-containing protein</fullName>
    </recommendedName>
</protein>
<feature type="domain" description="ParB-like N-terminal" evidence="1">
    <location>
        <begin position="1"/>
        <end position="86"/>
    </location>
</feature>
<dbReference type="Gene3D" id="3.90.1530.10">
    <property type="entry name" value="Conserved hypothetical protein from pyrococcus furiosus pfu- 392566-001, ParB domain"/>
    <property type="match status" value="1"/>
</dbReference>
<sequence>PINKLKITRYENIFPDLNKKDFDALKKSIEKWGIIEPIVLNQHNVIICGKERYRAALELGLERAPVVIRITNGDYEIENILIEENLRRKHLTSKKTRMIQTFHESNGKMSKSETGRKKRKYLNSRKGVKKQSNIYEQKIPRNINSAKIIPEIYELLDDEKTNQEVACSIQKCLMKIRRRHIVF</sequence>
<comment type="caution">
    <text evidence="2">The sequence shown here is derived from an EMBL/GenBank/DDBJ whole genome shotgun (WGS) entry which is preliminary data.</text>
</comment>
<feature type="non-terminal residue" evidence="2">
    <location>
        <position position="1"/>
    </location>
</feature>
<evidence type="ECO:0000313" key="2">
    <source>
        <dbReference type="EMBL" id="GAG56021.1"/>
    </source>
</evidence>
<dbReference type="AlphaFoldDB" id="X1A745"/>
<dbReference type="GO" id="GO:0005694">
    <property type="term" value="C:chromosome"/>
    <property type="evidence" value="ECO:0007669"/>
    <property type="project" value="TreeGrafter"/>
</dbReference>
<name>X1A745_9ZZZZ</name>
<reference evidence="2" key="1">
    <citation type="journal article" date="2014" name="Front. Microbiol.">
        <title>High frequency of phylogenetically diverse reductive dehalogenase-homologous genes in deep subseafloor sedimentary metagenomes.</title>
        <authorList>
            <person name="Kawai M."/>
            <person name="Futagami T."/>
            <person name="Toyoda A."/>
            <person name="Takaki Y."/>
            <person name="Nishi S."/>
            <person name="Hori S."/>
            <person name="Arai W."/>
            <person name="Tsubouchi T."/>
            <person name="Morono Y."/>
            <person name="Uchiyama I."/>
            <person name="Ito T."/>
            <person name="Fujiyama A."/>
            <person name="Inagaki F."/>
            <person name="Takami H."/>
        </authorList>
    </citation>
    <scope>NUCLEOTIDE SEQUENCE</scope>
    <source>
        <strain evidence="2">Expedition CK06-06</strain>
    </source>
</reference>
<dbReference type="EMBL" id="BART01005985">
    <property type="protein sequence ID" value="GAG56021.1"/>
    <property type="molecule type" value="Genomic_DNA"/>
</dbReference>
<dbReference type="PANTHER" id="PTHR33375:SF1">
    <property type="entry name" value="CHROMOSOME-PARTITIONING PROTEIN PARB-RELATED"/>
    <property type="match status" value="1"/>
</dbReference>
<dbReference type="InterPro" id="IPR003115">
    <property type="entry name" value="ParB_N"/>
</dbReference>
<proteinExistence type="predicted"/>
<gene>
    <name evidence="2" type="ORF">S01H4_13604</name>
</gene>
<dbReference type="SUPFAM" id="SSF110849">
    <property type="entry name" value="ParB/Sulfiredoxin"/>
    <property type="match status" value="1"/>
</dbReference>
<dbReference type="InterPro" id="IPR050336">
    <property type="entry name" value="Chromosome_partition/occlusion"/>
</dbReference>
<dbReference type="InterPro" id="IPR036086">
    <property type="entry name" value="ParB/Sulfiredoxin_sf"/>
</dbReference>
<dbReference type="PANTHER" id="PTHR33375">
    <property type="entry name" value="CHROMOSOME-PARTITIONING PROTEIN PARB-RELATED"/>
    <property type="match status" value="1"/>
</dbReference>
<dbReference type="Pfam" id="PF02195">
    <property type="entry name" value="ParB_N"/>
    <property type="match status" value="1"/>
</dbReference>
<dbReference type="GO" id="GO:0007059">
    <property type="term" value="P:chromosome segregation"/>
    <property type="evidence" value="ECO:0007669"/>
    <property type="project" value="TreeGrafter"/>
</dbReference>
<dbReference type="SMART" id="SM00470">
    <property type="entry name" value="ParB"/>
    <property type="match status" value="1"/>
</dbReference>
<accession>X1A745</accession>
<evidence type="ECO:0000259" key="1">
    <source>
        <dbReference type="SMART" id="SM00470"/>
    </source>
</evidence>
<organism evidence="2">
    <name type="scientific">marine sediment metagenome</name>
    <dbReference type="NCBI Taxonomy" id="412755"/>
    <lineage>
        <taxon>unclassified sequences</taxon>
        <taxon>metagenomes</taxon>
        <taxon>ecological metagenomes</taxon>
    </lineage>
</organism>